<name>A0A444ZL90_ARAHY</name>
<feature type="region of interest" description="Disordered" evidence="1">
    <location>
        <begin position="1"/>
        <end position="24"/>
    </location>
</feature>
<feature type="region of interest" description="Disordered" evidence="1">
    <location>
        <begin position="127"/>
        <end position="157"/>
    </location>
</feature>
<evidence type="ECO:0000313" key="2">
    <source>
        <dbReference type="EMBL" id="RYR14946.1"/>
    </source>
</evidence>
<accession>A0A444ZL90</accession>
<feature type="compositionally biased region" description="Basic and acidic residues" evidence="1">
    <location>
        <begin position="141"/>
        <end position="157"/>
    </location>
</feature>
<reference evidence="2 3" key="1">
    <citation type="submission" date="2019-01" db="EMBL/GenBank/DDBJ databases">
        <title>Sequencing of cultivated peanut Arachis hypogaea provides insights into genome evolution and oil improvement.</title>
        <authorList>
            <person name="Chen X."/>
        </authorList>
    </citation>
    <scope>NUCLEOTIDE SEQUENCE [LARGE SCALE GENOMIC DNA]</scope>
    <source>
        <strain evidence="3">cv. Fuhuasheng</strain>
        <tissue evidence="2">Leaves</tissue>
    </source>
</reference>
<evidence type="ECO:0000313" key="3">
    <source>
        <dbReference type="Proteomes" id="UP000289738"/>
    </source>
</evidence>
<evidence type="ECO:0000256" key="1">
    <source>
        <dbReference type="SAM" id="MobiDB-lite"/>
    </source>
</evidence>
<sequence length="170" mass="18784">MESTTKEGLNAPSYESKDHSVPTEEPDCHFDLVVLWCTSSSESRRDRHVHFERASELDPGHHRAITHENGVGKGNADVSGSIHAERVGQPSHALLAHLVDSQHEDSTKGLGLEWKNIQKSNAIVQCRSEKHKASKTGQKGASKDSKKEVKPAAPKRKLEFHEEKILILGS</sequence>
<dbReference type="AlphaFoldDB" id="A0A444ZL90"/>
<proteinExistence type="predicted"/>
<protein>
    <submittedName>
        <fullName evidence="2">Uncharacterized protein</fullName>
    </submittedName>
</protein>
<comment type="caution">
    <text evidence="2">The sequence shown here is derived from an EMBL/GenBank/DDBJ whole genome shotgun (WGS) entry which is preliminary data.</text>
</comment>
<keyword evidence="3" id="KW-1185">Reference proteome</keyword>
<feature type="compositionally biased region" description="Basic and acidic residues" evidence="1">
    <location>
        <begin position="15"/>
        <end position="24"/>
    </location>
</feature>
<dbReference type="Proteomes" id="UP000289738">
    <property type="component" value="Chromosome B04"/>
</dbReference>
<dbReference type="EMBL" id="SDMP01000014">
    <property type="protein sequence ID" value="RYR14946.1"/>
    <property type="molecule type" value="Genomic_DNA"/>
</dbReference>
<gene>
    <name evidence="2" type="ORF">Ahy_B04g071669</name>
</gene>
<organism evidence="2 3">
    <name type="scientific">Arachis hypogaea</name>
    <name type="common">Peanut</name>
    <dbReference type="NCBI Taxonomy" id="3818"/>
    <lineage>
        <taxon>Eukaryota</taxon>
        <taxon>Viridiplantae</taxon>
        <taxon>Streptophyta</taxon>
        <taxon>Embryophyta</taxon>
        <taxon>Tracheophyta</taxon>
        <taxon>Spermatophyta</taxon>
        <taxon>Magnoliopsida</taxon>
        <taxon>eudicotyledons</taxon>
        <taxon>Gunneridae</taxon>
        <taxon>Pentapetalae</taxon>
        <taxon>rosids</taxon>
        <taxon>fabids</taxon>
        <taxon>Fabales</taxon>
        <taxon>Fabaceae</taxon>
        <taxon>Papilionoideae</taxon>
        <taxon>50 kb inversion clade</taxon>
        <taxon>dalbergioids sensu lato</taxon>
        <taxon>Dalbergieae</taxon>
        <taxon>Pterocarpus clade</taxon>
        <taxon>Arachis</taxon>
    </lineage>
</organism>